<evidence type="ECO:0000313" key="7">
    <source>
        <dbReference type="EMBL" id="OKH13969.1"/>
    </source>
</evidence>
<dbReference type="GO" id="GO:0005886">
    <property type="term" value="C:plasma membrane"/>
    <property type="evidence" value="ECO:0007669"/>
    <property type="project" value="UniProtKB-SubCell"/>
</dbReference>
<dbReference type="OrthoDB" id="9806809at2"/>
<feature type="transmembrane region" description="Helical" evidence="5">
    <location>
        <begin position="239"/>
        <end position="261"/>
    </location>
</feature>
<feature type="transmembrane region" description="Helical" evidence="5">
    <location>
        <begin position="71"/>
        <end position="90"/>
    </location>
</feature>
<dbReference type="PROSITE" id="PS50928">
    <property type="entry name" value="ABC_TM1"/>
    <property type="match status" value="2"/>
</dbReference>
<comment type="similarity">
    <text evidence="5">Belongs to the binding-protein-dependent transport system permease family.</text>
</comment>
<evidence type="ECO:0000256" key="2">
    <source>
        <dbReference type="ARBA" id="ARBA00022692"/>
    </source>
</evidence>
<dbReference type="SUPFAM" id="SSF161098">
    <property type="entry name" value="MetI-like"/>
    <property type="match status" value="2"/>
</dbReference>
<feature type="transmembrane region" description="Helical" evidence="5">
    <location>
        <begin position="111"/>
        <end position="144"/>
    </location>
</feature>
<feature type="transmembrane region" description="Helical" evidence="5">
    <location>
        <begin position="444"/>
        <end position="465"/>
    </location>
</feature>
<dbReference type="EMBL" id="MRCA01000005">
    <property type="protein sequence ID" value="OKH13969.1"/>
    <property type="molecule type" value="Genomic_DNA"/>
</dbReference>
<feature type="transmembrane region" description="Helical" evidence="5">
    <location>
        <begin position="370"/>
        <end position="391"/>
    </location>
</feature>
<dbReference type="PANTHER" id="PTHR42744:SF1">
    <property type="entry name" value="BINDING-PROTEIN-DEPENDENT TRANSPORT SYSTEMS INNER MEMBRANE COMPONENT"/>
    <property type="match status" value="1"/>
</dbReference>
<feature type="domain" description="ABC transmembrane type-1" evidence="6">
    <location>
        <begin position="66"/>
        <end position="260"/>
    </location>
</feature>
<reference evidence="7 8" key="1">
    <citation type="submission" date="2016-11" db="EMBL/GenBank/DDBJ databases">
        <title>Draft Genome Sequences of Nine Cyanobacterial Strains from Diverse Habitats.</title>
        <authorList>
            <person name="Zhu T."/>
            <person name="Hou S."/>
            <person name="Lu X."/>
            <person name="Hess W.R."/>
        </authorList>
    </citation>
    <scope>NUCLEOTIDE SEQUENCE [LARGE SCALE GENOMIC DNA]</scope>
    <source>
        <strain evidence="7 8">NIES-592</strain>
    </source>
</reference>
<feature type="transmembrane region" description="Helical" evidence="5">
    <location>
        <begin position="337"/>
        <end position="358"/>
    </location>
</feature>
<evidence type="ECO:0000256" key="3">
    <source>
        <dbReference type="ARBA" id="ARBA00022989"/>
    </source>
</evidence>
<organism evidence="7 8">
    <name type="scientific">Fischerella major NIES-592</name>
    <dbReference type="NCBI Taxonomy" id="210994"/>
    <lineage>
        <taxon>Bacteria</taxon>
        <taxon>Bacillati</taxon>
        <taxon>Cyanobacteriota</taxon>
        <taxon>Cyanophyceae</taxon>
        <taxon>Nostocales</taxon>
        <taxon>Hapalosiphonaceae</taxon>
        <taxon>Fischerella</taxon>
    </lineage>
</organism>
<gene>
    <name evidence="7" type="ORF">NIES592_11615</name>
</gene>
<feature type="transmembrane region" description="Helical" evidence="5">
    <location>
        <begin position="411"/>
        <end position="432"/>
    </location>
</feature>
<keyword evidence="3 5" id="KW-1133">Transmembrane helix</keyword>
<name>A0A1U7GZL1_9CYAN</name>
<dbReference type="RefSeq" id="WP_073555806.1">
    <property type="nucleotide sequence ID" value="NZ_MRCA01000005.1"/>
</dbReference>
<sequence>MLRRTFPSPEALRRLPFGLADVALILGTLVLLGLIARVGADTLISFVPPDVVPSVSLDPVNLPYYAGRSTLRMFIALFFSTLFTLIYGYIASKNRRAEQVLIPLLDILQSVPVLGFLSITVTGFIALFPGSLLGLEAASIFAIFTSQVWNMTFSFYQSLRTVPPELDEAARLYRLSGWQRFTKLEVPSAMIGLLWNAMMSFGGGWFFVAASEAISVLNRDYTLPGLGSYVAAAIAKEDLPALGWALLTIGIVILLVDQLFWRPLIAWSDKFRLETSAAAQAPESWLLDLIKTARLPSLMAQALTPLGEAINRLLSSLTPPRPIQNVDENEQVLSDRLYNFVLLIVIGALVITGLHFILTTVGLAEVIKAFLLGLLTLVRVSVLLVIATVIWTPIGVAIGFNPKLARLLQPVVQFLASFPANFIFPFATLFFIRANISIDFGSILLMSLGAQWYILFNSIAGAMSIPTDLREMAKDVGLHGWKLWQKLIIPGIFSSWVTGGITASGGAWNASIVSEIVSWGQTTLTATGLGAYIAQATEAGDWPRITLGIGMMSLYVVGFNRLFWRRLYHLAETKYHL</sequence>
<feature type="transmembrane region" description="Helical" evidence="5">
    <location>
        <begin position="545"/>
        <end position="564"/>
    </location>
</feature>
<proteinExistence type="inferred from homology"/>
<feature type="domain" description="ABC transmembrane type-1" evidence="6">
    <location>
        <begin position="373"/>
        <end position="563"/>
    </location>
</feature>
<keyword evidence="8" id="KW-1185">Reference proteome</keyword>
<dbReference type="CDD" id="cd06261">
    <property type="entry name" value="TM_PBP2"/>
    <property type="match status" value="2"/>
</dbReference>
<dbReference type="Gene3D" id="1.10.3720.10">
    <property type="entry name" value="MetI-like"/>
    <property type="match status" value="2"/>
</dbReference>
<comment type="caution">
    <text evidence="7">The sequence shown here is derived from an EMBL/GenBank/DDBJ whole genome shotgun (WGS) entry which is preliminary data.</text>
</comment>
<dbReference type="GO" id="GO:0055085">
    <property type="term" value="P:transmembrane transport"/>
    <property type="evidence" value="ECO:0007669"/>
    <property type="project" value="InterPro"/>
</dbReference>
<evidence type="ECO:0000256" key="5">
    <source>
        <dbReference type="RuleBase" id="RU363032"/>
    </source>
</evidence>
<dbReference type="PANTHER" id="PTHR42744">
    <property type="entry name" value="BINDING-PROTEIN-DEPENDENT TRANSPORT SYSTEMS INNER MEMBRANE COMPONENT"/>
    <property type="match status" value="1"/>
</dbReference>
<evidence type="ECO:0000259" key="6">
    <source>
        <dbReference type="PROSITE" id="PS50928"/>
    </source>
</evidence>
<evidence type="ECO:0000256" key="1">
    <source>
        <dbReference type="ARBA" id="ARBA00004141"/>
    </source>
</evidence>
<dbReference type="Pfam" id="PF00528">
    <property type="entry name" value="BPD_transp_1"/>
    <property type="match status" value="2"/>
</dbReference>
<dbReference type="InterPro" id="IPR000515">
    <property type="entry name" value="MetI-like"/>
</dbReference>
<protein>
    <submittedName>
        <fullName evidence="7">Sulfonate ABC transporter permease</fullName>
    </submittedName>
</protein>
<evidence type="ECO:0000313" key="8">
    <source>
        <dbReference type="Proteomes" id="UP000186391"/>
    </source>
</evidence>
<comment type="subcellular location">
    <subcellularLocation>
        <location evidence="5">Cell membrane</location>
        <topology evidence="5">Multi-pass membrane protein</topology>
    </subcellularLocation>
    <subcellularLocation>
        <location evidence="1">Membrane</location>
        <topology evidence="1">Multi-pass membrane protein</topology>
    </subcellularLocation>
</comment>
<dbReference type="InterPro" id="IPR035906">
    <property type="entry name" value="MetI-like_sf"/>
</dbReference>
<keyword evidence="2 5" id="KW-0812">Transmembrane</keyword>
<feature type="transmembrane region" description="Helical" evidence="5">
    <location>
        <begin position="193"/>
        <end position="218"/>
    </location>
</feature>
<accession>A0A1U7GZL1</accession>
<keyword evidence="4 5" id="KW-0472">Membrane</keyword>
<dbReference type="AlphaFoldDB" id="A0A1U7GZL1"/>
<keyword evidence="5" id="KW-0813">Transport</keyword>
<evidence type="ECO:0000256" key="4">
    <source>
        <dbReference type="ARBA" id="ARBA00023136"/>
    </source>
</evidence>
<dbReference type="Proteomes" id="UP000186391">
    <property type="component" value="Unassembled WGS sequence"/>
</dbReference>